<dbReference type="PROSITE" id="PS50005">
    <property type="entry name" value="TPR"/>
    <property type="match status" value="3"/>
</dbReference>
<dbReference type="Proteomes" id="UP000595095">
    <property type="component" value="Chromosome"/>
</dbReference>
<gene>
    <name evidence="2" type="ORF">IT774_06820</name>
</gene>
<feature type="repeat" description="TPR" evidence="1">
    <location>
        <begin position="47"/>
        <end position="80"/>
    </location>
</feature>
<dbReference type="PANTHER" id="PTHR12558:SF13">
    <property type="entry name" value="CELL DIVISION CYCLE PROTEIN 27 HOMOLOG"/>
    <property type="match status" value="1"/>
</dbReference>
<keyword evidence="1" id="KW-0802">TPR repeat</keyword>
<dbReference type="InterPro" id="IPR011990">
    <property type="entry name" value="TPR-like_helical_dom_sf"/>
</dbReference>
<sequence length="661" mass="75067">MAEQAPASTKKIPLATIQQAIGQSQFAQAIDMCNHQLAQNPAPGEHIQLWYMLAVAQRLNKQPEHALETLHQLLELQPDHGRAFQEKGYCLRSMGQTREAAAAFYQATRFNPALISAWQQLLSQYQASGNRDALQLATQHLKHLQGLPRPVLGAYDLMYEGQLYKAEQVCRQFLQQHKHHFEAMLLLAELGIRMKVYHDAEFLLESCTTLYPQDERGQIAYQSLLLKLGKYPQAVSLARQRLQGNPDNLSALTALAEGLSGTGELTEAVAIYQQLLDINPDKPGLWLALGHLHKSSGALEAAISAYMKAAEYQPDLGDAYWSLANTKTYRFTDPLLEKMQQLEAEPNTGLTDRIHLCFALGKAYEDKTEYQQSFAFYQRGNRLQKSTLDFDIRRTEKALHTQQQVCDRTLFEMDYGHPATDPIFIVGLPRAGSTLLEQILSSHSQIDGTMELHDILGIASELAGQKDGYPHNLHRLSDTQCRALGQRYLDQTRAYRQGGRFFIDKMPNNFVHIGLIKKILPNARIIDARRDPLACCFSGYKQLFGDGQEFSYDLQDIGRYYKAYEQLMNHWHQVLPGQILTVQHESVLDDLEGQVRRLLTFIGVEFEAQCLEFYNTRRAIKTPSSEQVRQPIYQSGRHQYKAYTAYLTPLFEVLGQAPPQH</sequence>
<dbReference type="EMBL" id="CP064795">
    <property type="protein sequence ID" value="QPG06830.1"/>
    <property type="molecule type" value="Genomic_DNA"/>
</dbReference>
<dbReference type="Pfam" id="PF13469">
    <property type="entry name" value="Sulfotransfer_3"/>
    <property type="match status" value="1"/>
</dbReference>
<dbReference type="KEGG" id="smaa:IT774_06820"/>
<dbReference type="RefSeq" id="WP_195811904.1">
    <property type="nucleotide sequence ID" value="NZ_CP064795.1"/>
</dbReference>
<dbReference type="AlphaFoldDB" id="A0A7S9HE41"/>
<dbReference type="SUPFAM" id="SSF52540">
    <property type="entry name" value="P-loop containing nucleoside triphosphate hydrolases"/>
    <property type="match status" value="1"/>
</dbReference>
<dbReference type="Pfam" id="PF14559">
    <property type="entry name" value="TPR_19"/>
    <property type="match status" value="1"/>
</dbReference>
<accession>A0A7S9HE41</accession>
<feature type="repeat" description="TPR" evidence="1">
    <location>
        <begin position="283"/>
        <end position="316"/>
    </location>
</feature>
<dbReference type="Gene3D" id="3.40.50.300">
    <property type="entry name" value="P-loop containing nucleotide triphosphate hydrolases"/>
    <property type="match status" value="1"/>
</dbReference>
<evidence type="ECO:0000256" key="1">
    <source>
        <dbReference type="PROSITE-ProRule" id="PRU00339"/>
    </source>
</evidence>
<dbReference type="SMART" id="SM00028">
    <property type="entry name" value="TPR"/>
    <property type="match status" value="6"/>
</dbReference>
<evidence type="ECO:0000313" key="3">
    <source>
        <dbReference type="Proteomes" id="UP000595095"/>
    </source>
</evidence>
<dbReference type="InterPro" id="IPR027417">
    <property type="entry name" value="P-loop_NTPase"/>
</dbReference>
<reference evidence="2 3" key="1">
    <citation type="submission" date="2020-11" db="EMBL/GenBank/DDBJ databases">
        <title>Complete genome sequence for Salinimonas sp. strain G2-b.</title>
        <authorList>
            <person name="Park S.-J."/>
        </authorList>
    </citation>
    <scope>NUCLEOTIDE SEQUENCE [LARGE SCALE GENOMIC DNA]</scope>
    <source>
        <strain evidence="2 3">G2-b</strain>
    </source>
</reference>
<organism evidence="2 3">
    <name type="scientific">Salinimonas marina</name>
    <dbReference type="NCBI Taxonomy" id="2785918"/>
    <lineage>
        <taxon>Bacteria</taxon>
        <taxon>Pseudomonadati</taxon>
        <taxon>Pseudomonadota</taxon>
        <taxon>Gammaproteobacteria</taxon>
        <taxon>Alteromonadales</taxon>
        <taxon>Alteromonadaceae</taxon>
        <taxon>Alteromonas/Salinimonas group</taxon>
        <taxon>Salinimonas</taxon>
    </lineage>
</organism>
<dbReference type="Pfam" id="PF13432">
    <property type="entry name" value="TPR_16"/>
    <property type="match status" value="1"/>
</dbReference>
<keyword evidence="2" id="KW-0808">Transferase</keyword>
<feature type="repeat" description="TPR" evidence="1">
    <location>
        <begin position="249"/>
        <end position="282"/>
    </location>
</feature>
<dbReference type="InterPro" id="IPR019734">
    <property type="entry name" value="TPR_rpt"/>
</dbReference>
<evidence type="ECO:0000313" key="2">
    <source>
        <dbReference type="EMBL" id="QPG06830.1"/>
    </source>
</evidence>
<dbReference type="GO" id="GO:0016740">
    <property type="term" value="F:transferase activity"/>
    <property type="evidence" value="ECO:0007669"/>
    <property type="project" value="UniProtKB-KW"/>
</dbReference>
<protein>
    <submittedName>
        <fullName evidence="2">Sulfotransferase</fullName>
    </submittedName>
</protein>
<dbReference type="Gene3D" id="1.25.40.10">
    <property type="entry name" value="Tetratricopeptide repeat domain"/>
    <property type="match status" value="3"/>
</dbReference>
<proteinExistence type="predicted"/>
<dbReference type="SUPFAM" id="SSF48452">
    <property type="entry name" value="TPR-like"/>
    <property type="match status" value="1"/>
</dbReference>
<dbReference type="GO" id="GO:0051301">
    <property type="term" value="P:cell division"/>
    <property type="evidence" value="ECO:0007669"/>
    <property type="project" value="TreeGrafter"/>
</dbReference>
<name>A0A7S9HE41_9ALTE</name>
<keyword evidence="3" id="KW-1185">Reference proteome</keyword>
<dbReference type="PANTHER" id="PTHR12558">
    <property type="entry name" value="CELL DIVISION CYCLE 16,23,27"/>
    <property type="match status" value="1"/>
</dbReference>